<proteinExistence type="predicted"/>
<protein>
    <submittedName>
        <fullName evidence="1">Uncharacterized protein</fullName>
    </submittedName>
</protein>
<evidence type="ECO:0000313" key="1">
    <source>
        <dbReference type="EMBL" id="CAI9702437.1"/>
    </source>
</evidence>
<sequence>MGERLCAQGTGEAWEPQCSAALPPSQSQKKSHQASYEASKAFLNPTLRHHVSLRALSDTRPAWPRTEPQLQSRCPRGRALRSQGHGGTEDQKAPGWSPVPAAARRLREPDPPKLPSSTFL</sequence>
<reference evidence="1" key="1">
    <citation type="submission" date="2023-05" db="EMBL/GenBank/DDBJ databases">
        <authorList>
            <consortium name="ELIXIR-Norway"/>
        </authorList>
    </citation>
    <scope>NUCLEOTIDE SEQUENCE</scope>
</reference>
<evidence type="ECO:0000313" key="2">
    <source>
        <dbReference type="Proteomes" id="UP001162501"/>
    </source>
</evidence>
<name>A0ACB0ENV7_RANTA</name>
<gene>
    <name evidence="1" type="ORF">MRATA1EN3_LOCUS13650</name>
</gene>
<dbReference type="Proteomes" id="UP001162501">
    <property type="component" value="Chromosome 23"/>
</dbReference>
<organism evidence="1 2">
    <name type="scientific">Rangifer tarandus platyrhynchus</name>
    <name type="common">Svalbard reindeer</name>
    <dbReference type="NCBI Taxonomy" id="3082113"/>
    <lineage>
        <taxon>Eukaryota</taxon>
        <taxon>Metazoa</taxon>
        <taxon>Chordata</taxon>
        <taxon>Craniata</taxon>
        <taxon>Vertebrata</taxon>
        <taxon>Euteleostomi</taxon>
        <taxon>Mammalia</taxon>
        <taxon>Eutheria</taxon>
        <taxon>Laurasiatheria</taxon>
        <taxon>Artiodactyla</taxon>
        <taxon>Ruminantia</taxon>
        <taxon>Pecora</taxon>
        <taxon>Cervidae</taxon>
        <taxon>Odocoileinae</taxon>
        <taxon>Rangifer</taxon>
    </lineage>
</organism>
<accession>A0ACB0ENV7</accession>
<dbReference type="EMBL" id="OX596107">
    <property type="protein sequence ID" value="CAI9702437.1"/>
    <property type="molecule type" value="Genomic_DNA"/>
</dbReference>